<dbReference type="RefSeq" id="WP_117452652.1">
    <property type="nucleotide sequence ID" value="NZ_CP060636.1"/>
</dbReference>
<proteinExistence type="predicted"/>
<dbReference type="AlphaFoldDB" id="A0A7G9GS45"/>
<name>A0A7G9GS45_9FIRM</name>
<sequence length="122" mass="14267">MIEHFDTMYSGNYMQAGMKYKLRFMPEYYATSLWAQDQATEDIYGYEISYQSLGLSKALIEALEAYDEKILSLIDWKDPAGPFVMHKDERKALYETGLSLLEDIKKELGNDFQIINESQWIL</sequence>
<dbReference type="KEGG" id="ehn:H9Q80_06690"/>
<accession>A0A7G9GS45</accession>
<evidence type="ECO:0000313" key="2">
    <source>
        <dbReference type="Proteomes" id="UP000515856"/>
    </source>
</evidence>
<dbReference type="EMBL" id="CP060636">
    <property type="protein sequence ID" value="QNM13627.1"/>
    <property type="molecule type" value="Genomic_DNA"/>
</dbReference>
<evidence type="ECO:0000313" key="1">
    <source>
        <dbReference type="EMBL" id="QNM13627.1"/>
    </source>
</evidence>
<protein>
    <submittedName>
        <fullName evidence="1">Uncharacterized protein</fullName>
    </submittedName>
</protein>
<gene>
    <name evidence="1" type="ORF">H9Q80_06690</name>
</gene>
<reference evidence="1 2" key="1">
    <citation type="submission" date="2020-08" db="EMBL/GenBank/DDBJ databases">
        <authorList>
            <person name="Liu C."/>
            <person name="Sun Q."/>
        </authorList>
    </citation>
    <scope>NUCLEOTIDE SEQUENCE [LARGE SCALE GENOMIC DNA]</scope>
    <source>
        <strain evidence="1 2">NSJ-61</strain>
    </source>
</reference>
<dbReference type="Proteomes" id="UP000515856">
    <property type="component" value="Chromosome"/>
</dbReference>
<keyword evidence="2" id="KW-1185">Reference proteome</keyword>
<organism evidence="1 2">
    <name type="scientific">[Eubacterium] hominis</name>
    <dbReference type="NCBI Taxonomy" id="2764325"/>
    <lineage>
        <taxon>Bacteria</taxon>
        <taxon>Bacillati</taxon>
        <taxon>Bacillota</taxon>
        <taxon>Erysipelotrichia</taxon>
        <taxon>Erysipelotrichales</taxon>
        <taxon>Erysipelotrichaceae</taxon>
        <taxon>Amedibacillus</taxon>
    </lineage>
</organism>